<dbReference type="SUPFAM" id="SSF48452">
    <property type="entry name" value="TPR-like"/>
    <property type="match status" value="1"/>
</dbReference>
<evidence type="ECO:0000313" key="3">
    <source>
        <dbReference type="Proteomes" id="UP001210261"/>
    </source>
</evidence>
<comment type="caution">
    <text evidence="2">The sequence shown here is derived from an EMBL/GenBank/DDBJ whole genome shotgun (WGS) entry which is preliminary data.</text>
</comment>
<gene>
    <name evidence="2" type="ORF">PF021_08400</name>
</gene>
<sequence>MLKISFVFMLVGVSFILYGYFGSAEATKYAQTKPCLYISASLLNVREKPSLDSSIISKLPQNHRICNYEYENEFVKIENGYISAKYVNINKTQQSTIKQISKNENKKFTLTSTKDNIRQKADEYFALNDYVSAMNLALKANKENPNNKDSWEIFSKSIYMQGNKDEAINVLKFFLAYNYDESLYELLAKMEEGNSLPRE</sequence>
<reference evidence="2 3" key="1">
    <citation type="submission" date="2023-01" db="EMBL/GenBank/DDBJ databases">
        <title>Description of Helicobacter ibis sp. nov. isolated from faecal droppings of black-faced ibis (Theristicus melanopis).</title>
        <authorList>
            <person name="Lopez-Cantillo M."/>
            <person name="Vidal-Veuthey B."/>
            <person name="Mella A."/>
            <person name="De La Haba R."/>
            <person name="Collado L."/>
        </authorList>
    </citation>
    <scope>NUCLEOTIDE SEQUENCE [LARGE SCALE GENOMIC DNA]</scope>
    <source>
        <strain evidence="2 3">A82</strain>
    </source>
</reference>
<evidence type="ECO:0000259" key="1">
    <source>
        <dbReference type="Pfam" id="PF08239"/>
    </source>
</evidence>
<dbReference type="Pfam" id="PF08239">
    <property type="entry name" value="SH3_3"/>
    <property type="match status" value="1"/>
</dbReference>
<evidence type="ECO:0000313" key="2">
    <source>
        <dbReference type="EMBL" id="MDA3969679.1"/>
    </source>
</evidence>
<dbReference type="RefSeq" id="WP_271022040.1">
    <property type="nucleotide sequence ID" value="NZ_JAQHXR010000009.1"/>
</dbReference>
<dbReference type="EMBL" id="JAQHXR010000009">
    <property type="protein sequence ID" value="MDA3969679.1"/>
    <property type="molecule type" value="Genomic_DNA"/>
</dbReference>
<accession>A0ABT4VG44</accession>
<keyword evidence="3" id="KW-1185">Reference proteome</keyword>
<proteinExistence type="predicted"/>
<name>A0ABT4VG44_9HELI</name>
<protein>
    <submittedName>
        <fullName evidence="2">SH3 domain-containing protein</fullName>
    </submittedName>
</protein>
<feature type="domain" description="SH3b" evidence="1">
    <location>
        <begin position="43"/>
        <end position="87"/>
    </location>
</feature>
<dbReference type="InterPro" id="IPR011990">
    <property type="entry name" value="TPR-like_helical_dom_sf"/>
</dbReference>
<dbReference type="InterPro" id="IPR003646">
    <property type="entry name" value="SH3-like_bac-type"/>
</dbReference>
<dbReference type="Proteomes" id="UP001210261">
    <property type="component" value="Unassembled WGS sequence"/>
</dbReference>
<dbReference type="Gene3D" id="1.25.40.10">
    <property type="entry name" value="Tetratricopeptide repeat domain"/>
    <property type="match status" value="1"/>
</dbReference>
<organism evidence="2 3">
    <name type="scientific">Helicobacter ibis</name>
    <dbReference type="NCBI Taxonomy" id="2962633"/>
    <lineage>
        <taxon>Bacteria</taxon>
        <taxon>Pseudomonadati</taxon>
        <taxon>Campylobacterota</taxon>
        <taxon>Epsilonproteobacteria</taxon>
        <taxon>Campylobacterales</taxon>
        <taxon>Helicobacteraceae</taxon>
        <taxon>Helicobacter</taxon>
    </lineage>
</organism>
<dbReference type="Gene3D" id="2.30.30.40">
    <property type="entry name" value="SH3 Domains"/>
    <property type="match status" value="1"/>
</dbReference>